<comment type="caution">
    <text evidence="3">The sequence shown here is derived from an EMBL/GenBank/DDBJ whole genome shotgun (WGS) entry which is preliminary data.</text>
</comment>
<feature type="compositionally biased region" description="Low complexity" evidence="1">
    <location>
        <begin position="22"/>
        <end position="36"/>
    </location>
</feature>
<evidence type="ECO:0000313" key="4">
    <source>
        <dbReference type="Proteomes" id="UP001177023"/>
    </source>
</evidence>
<feature type="region of interest" description="Disordered" evidence="1">
    <location>
        <begin position="129"/>
        <end position="185"/>
    </location>
</feature>
<dbReference type="AlphaFoldDB" id="A0AA36D5H4"/>
<evidence type="ECO:0000256" key="1">
    <source>
        <dbReference type="SAM" id="MobiDB-lite"/>
    </source>
</evidence>
<name>A0AA36D5H4_9BILA</name>
<keyword evidence="2" id="KW-1133">Transmembrane helix</keyword>
<sequence length="544" mass="57953">MGTAELSETGLVVEDGSSDKISVTTPESSSPVSVPELKSASVVSGRQSKKAALRREREKKKEAKNMNASCKSLKIKPVEEWLAELELAKVKKDLLEHFSKTICYEMMVRMVLPLMLFVGLGMRVADGVGIEPSEQPPAPSGQPPAPSGQPPAPSGQPPSPSGQPPAPSGQPTSPGTSVATEITVEPTGPNGIKYCDGDKKLRRCPSAKEEDKLCVPANLLLDPLATECKMRQCDNSTRFAHINWGGTDFCVDFHRLGPGLLPNDWIFAGCEKHFADCAVNAPVCLSVALGLGSFRENGMCTHQECKDVPDHHWCRDGTNGTKCIPYTKIQEIQQPILPMEIWSTEKNGLVKRTFADNCTLTPKAIAEAAEEARAAAAAAADKGMSKGAVTGLVFGILAIIIIIIIIILLLFCCCCKKKESQTSTQSEKESNRQAQASDRPVGGPEAAGLAAAGAATAQSEKETTQTKSDKERKEVAVEMERGAAPAPSAVAEPKLPVKTPRAAATTVKPKTVKAAKTPAQKTKNGIDSAYFLQQGGGVKSRRFK</sequence>
<feature type="compositionally biased region" description="Basic and acidic residues" evidence="1">
    <location>
        <begin position="459"/>
        <end position="481"/>
    </location>
</feature>
<feature type="compositionally biased region" description="Low complexity" evidence="1">
    <location>
        <begin position="442"/>
        <end position="457"/>
    </location>
</feature>
<organism evidence="3 4">
    <name type="scientific">Mesorhabditis spiculigera</name>
    <dbReference type="NCBI Taxonomy" id="96644"/>
    <lineage>
        <taxon>Eukaryota</taxon>
        <taxon>Metazoa</taxon>
        <taxon>Ecdysozoa</taxon>
        <taxon>Nematoda</taxon>
        <taxon>Chromadorea</taxon>
        <taxon>Rhabditida</taxon>
        <taxon>Rhabditina</taxon>
        <taxon>Rhabditomorpha</taxon>
        <taxon>Rhabditoidea</taxon>
        <taxon>Rhabditidae</taxon>
        <taxon>Mesorhabditinae</taxon>
        <taxon>Mesorhabditis</taxon>
    </lineage>
</organism>
<feature type="region of interest" description="Disordered" evidence="1">
    <location>
        <begin position="1"/>
        <end position="65"/>
    </location>
</feature>
<feature type="compositionally biased region" description="Basic and acidic residues" evidence="1">
    <location>
        <begin position="422"/>
        <end position="431"/>
    </location>
</feature>
<protein>
    <submittedName>
        <fullName evidence="3">Uncharacterized protein</fullName>
    </submittedName>
</protein>
<reference evidence="3" key="1">
    <citation type="submission" date="2023-06" db="EMBL/GenBank/DDBJ databases">
        <authorList>
            <person name="Delattre M."/>
        </authorList>
    </citation>
    <scope>NUCLEOTIDE SEQUENCE</scope>
    <source>
        <strain evidence="3">AF72</strain>
    </source>
</reference>
<proteinExistence type="predicted"/>
<dbReference type="Proteomes" id="UP001177023">
    <property type="component" value="Unassembled WGS sequence"/>
</dbReference>
<evidence type="ECO:0000313" key="3">
    <source>
        <dbReference type="EMBL" id="CAJ0581452.1"/>
    </source>
</evidence>
<keyword evidence="4" id="KW-1185">Reference proteome</keyword>
<gene>
    <name evidence="3" type="ORF">MSPICULIGERA_LOCUS19611</name>
</gene>
<dbReference type="EMBL" id="CATQJA010002663">
    <property type="protein sequence ID" value="CAJ0581452.1"/>
    <property type="molecule type" value="Genomic_DNA"/>
</dbReference>
<feature type="compositionally biased region" description="Pro residues" evidence="1">
    <location>
        <begin position="134"/>
        <end position="168"/>
    </location>
</feature>
<feature type="region of interest" description="Disordered" evidence="1">
    <location>
        <begin position="422"/>
        <end position="521"/>
    </location>
</feature>
<feature type="transmembrane region" description="Helical" evidence="2">
    <location>
        <begin position="392"/>
        <end position="411"/>
    </location>
</feature>
<keyword evidence="2" id="KW-0472">Membrane</keyword>
<keyword evidence="2" id="KW-0812">Transmembrane</keyword>
<feature type="compositionally biased region" description="Low complexity" evidence="1">
    <location>
        <begin position="496"/>
        <end position="521"/>
    </location>
</feature>
<dbReference type="PANTHER" id="PTHR48125">
    <property type="entry name" value="LP07818P1"/>
    <property type="match status" value="1"/>
</dbReference>
<dbReference type="PANTHER" id="PTHR48125:SF12">
    <property type="entry name" value="AT HOOK TRANSCRIPTION FACTOR FAMILY-RELATED"/>
    <property type="match status" value="1"/>
</dbReference>
<feature type="compositionally biased region" description="Basic and acidic residues" evidence="1">
    <location>
        <begin position="53"/>
        <end position="64"/>
    </location>
</feature>
<accession>A0AA36D5H4</accession>
<feature type="non-terminal residue" evidence="3">
    <location>
        <position position="544"/>
    </location>
</feature>
<evidence type="ECO:0000256" key="2">
    <source>
        <dbReference type="SAM" id="Phobius"/>
    </source>
</evidence>